<dbReference type="InterPro" id="IPR036196">
    <property type="entry name" value="Ptyr_pPase_sf"/>
</dbReference>
<dbReference type="PANTHER" id="PTHR43428:SF1">
    <property type="entry name" value="ARSENATE REDUCTASE"/>
    <property type="match status" value="1"/>
</dbReference>
<dbReference type="InterPro" id="IPR023485">
    <property type="entry name" value="Ptyr_pPase"/>
</dbReference>
<evidence type="ECO:0000313" key="7">
    <source>
        <dbReference type="EMBL" id="RXI32380.1"/>
    </source>
</evidence>
<feature type="domain" description="Phosphotyrosine protein phosphatase I" evidence="5">
    <location>
        <begin position="6"/>
        <end position="133"/>
    </location>
</feature>
<dbReference type="KEGG" id="aell:AELL_0328"/>
<sequence>MSISEKKVLILCTGNSCRSIIAEALINAKLEGISADSSGVRASGRVNPNAKKLLEDKGIWKEEYHSKTIDKVIDNAYDLVVTVCDHANETCPMFPKAVKVIHVGFEDPDGKGFEAFEATYKEIEEILLPKVIEALK</sequence>
<keyword evidence="8" id="KW-1185">Reference proteome</keyword>
<reference evidence="6 8" key="2">
    <citation type="submission" date="2018-08" db="EMBL/GenBank/DDBJ databases">
        <title>Complete genome of the Arcobacter ellisii type strain LMG 26155.</title>
        <authorList>
            <person name="Miller W.G."/>
            <person name="Yee E."/>
            <person name="Bono J.L."/>
        </authorList>
    </citation>
    <scope>NUCLEOTIDE SEQUENCE [LARGE SCALE GENOMIC DNA]</scope>
    <source>
        <strain evidence="6 8">LMG 26155</strain>
    </source>
</reference>
<feature type="active site" evidence="4">
    <location>
        <position position="18"/>
    </location>
</feature>
<organism evidence="7 9">
    <name type="scientific">Arcobacter ellisii</name>
    <dbReference type="NCBI Taxonomy" id="913109"/>
    <lineage>
        <taxon>Bacteria</taxon>
        <taxon>Pseudomonadati</taxon>
        <taxon>Campylobacterota</taxon>
        <taxon>Epsilonproteobacteria</taxon>
        <taxon>Campylobacterales</taxon>
        <taxon>Arcobacteraceae</taxon>
        <taxon>Arcobacter</taxon>
    </lineage>
</organism>
<dbReference type="InterPro" id="IPR017867">
    <property type="entry name" value="Tyr_phospatase_low_mol_wt"/>
</dbReference>
<evidence type="ECO:0000313" key="6">
    <source>
        <dbReference type="EMBL" id="AXX94020.1"/>
    </source>
</evidence>
<dbReference type="RefSeq" id="WP_118916266.1">
    <property type="nucleotide sequence ID" value="NZ_CP032097.1"/>
</dbReference>
<dbReference type="SMART" id="SM00226">
    <property type="entry name" value="LMWPc"/>
    <property type="match status" value="1"/>
</dbReference>
<evidence type="ECO:0000313" key="8">
    <source>
        <dbReference type="Proteomes" id="UP000262582"/>
    </source>
</evidence>
<dbReference type="AlphaFoldDB" id="A0A347U592"/>
<dbReference type="SUPFAM" id="SSF52788">
    <property type="entry name" value="Phosphotyrosine protein phosphatases I"/>
    <property type="match status" value="1"/>
</dbReference>
<dbReference type="GO" id="GO:0004725">
    <property type="term" value="F:protein tyrosine phosphatase activity"/>
    <property type="evidence" value="ECO:0007669"/>
    <property type="project" value="InterPro"/>
</dbReference>
<evidence type="ECO:0000259" key="5">
    <source>
        <dbReference type="SMART" id="SM00226"/>
    </source>
</evidence>
<name>A0A347U592_9BACT</name>
<feature type="active site" description="Nucleophile" evidence="4">
    <location>
        <position position="12"/>
    </location>
</feature>
<keyword evidence="2" id="KW-0378">Hydrolase</keyword>
<proteinExistence type="inferred from homology"/>
<dbReference type="Gene3D" id="3.40.50.2300">
    <property type="match status" value="1"/>
</dbReference>
<dbReference type="Pfam" id="PF01451">
    <property type="entry name" value="LMWPc"/>
    <property type="match status" value="1"/>
</dbReference>
<evidence type="ECO:0000256" key="2">
    <source>
        <dbReference type="ARBA" id="ARBA00022801"/>
    </source>
</evidence>
<dbReference type="Proteomes" id="UP000262582">
    <property type="component" value="Chromosome"/>
</dbReference>
<dbReference type="PRINTS" id="PR00719">
    <property type="entry name" value="LMWPTPASE"/>
</dbReference>
<dbReference type="Proteomes" id="UP000290588">
    <property type="component" value="Unassembled WGS sequence"/>
</dbReference>
<dbReference type="EC" id="1.20.4.1" evidence="6"/>
<dbReference type="OrthoDB" id="9784339at2"/>
<keyword evidence="6" id="KW-0560">Oxidoreductase</keyword>
<dbReference type="EMBL" id="NXIG01000002">
    <property type="protein sequence ID" value="RXI32380.1"/>
    <property type="molecule type" value="Genomic_DNA"/>
</dbReference>
<comment type="similarity">
    <text evidence="1">Belongs to the low molecular weight phosphotyrosine protein phosphatase family.</text>
</comment>
<evidence type="ECO:0000313" key="9">
    <source>
        <dbReference type="Proteomes" id="UP000290588"/>
    </source>
</evidence>
<dbReference type="EMBL" id="CP032097">
    <property type="protein sequence ID" value="AXX94020.1"/>
    <property type="molecule type" value="Genomic_DNA"/>
</dbReference>
<dbReference type="GO" id="GO:0008794">
    <property type="term" value="F:arsenate reductase (glutaredoxin) activity"/>
    <property type="evidence" value="ECO:0007669"/>
    <property type="project" value="UniProtKB-EC"/>
</dbReference>
<feature type="active site" description="Proton donor" evidence="4">
    <location>
        <position position="107"/>
    </location>
</feature>
<dbReference type="PANTHER" id="PTHR43428">
    <property type="entry name" value="ARSENATE REDUCTASE"/>
    <property type="match status" value="1"/>
</dbReference>
<evidence type="ECO:0000256" key="3">
    <source>
        <dbReference type="ARBA" id="ARBA00022849"/>
    </source>
</evidence>
<dbReference type="CDD" id="cd16345">
    <property type="entry name" value="LMWP_ArsC"/>
    <property type="match status" value="1"/>
</dbReference>
<evidence type="ECO:0000256" key="4">
    <source>
        <dbReference type="PIRSR" id="PIRSR617867-1"/>
    </source>
</evidence>
<dbReference type="GO" id="GO:0046685">
    <property type="term" value="P:response to arsenic-containing substance"/>
    <property type="evidence" value="ECO:0007669"/>
    <property type="project" value="UniProtKB-KW"/>
</dbReference>
<keyword evidence="3" id="KW-0059">Arsenical resistance</keyword>
<gene>
    <name evidence="6" type="primary">arsC2</name>
    <name evidence="6" type="ORF">AELL_0328</name>
    <name evidence="7" type="ORF">CP962_01915</name>
</gene>
<reference evidence="7 9" key="1">
    <citation type="submission" date="2017-09" db="EMBL/GenBank/DDBJ databases">
        <title>Genomics of the genus Arcobacter.</title>
        <authorList>
            <person name="Perez-Cataluna A."/>
            <person name="Figueras M.J."/>
            <person name="Salas-Masso N."/>
        </authorList>
    </citation>
    <scope>NUCLEOTIDE SEQUENCE [LARGE SCALE GENOMIC DNA]</scope>
    <source>
        <strain evidence="7 9">CECT 7837</strain>
    </source>
</reference>
<protein>
    <submittedName>
        <fullName evidence="6">Arsenate reductase, LMWPc family</fullName>
        <ecNumber evidence="6">1.20.4.1</ecNumber>
    </submittedName>
    <submittedName>
        <fullName evidence="7">Low molecular weight phosphatase family protein</fullName>
    </submittedName>
</protein>
<evidence type="ECO:0000256" key="1">
    <source>
        <dbReference type="ARBA" id="ARBA00011063"/>
    </source>
</evidence>
<accession>A0A347U592</accession>